<dbReference type="AlphaFoldDB" id="A0A934SCS2"/>
<sequence length="438" mass="47596">MSKWRDLNLTTCGTNARCDLPSGFYRVNYFHGKEMRLADYVDEQRYHSGKHRFHNQRLHGTGILCGLKLSVMQPEGTLLRVGRGAALDDCGREIVVGYDQCVDVAAWFRQQAYEMRDQDGSPCTPDETNRVKLCVVIRYAECGGAPEQVPPDPCGGGHDDCGCGCGGECGGADPCGHQAEFGRVTEEFELRLAFADAAKEMTSQNLFPTSEAIEQALATGLGVSGLLGALTPAIRAACPRPDSEWLLLGCFHVTVKADKPEEIVAIDDIDYGCATQVLLSAEVIQHLLAAVMAGTDPDIGGPQITGILFRRLDAERYQFILPLSARIDASTLDAEGDFGLRRLTSNGWQNPAGAALTASYSETVSGDANQDGPAIYLVIKAGDGFIEKDGKYQLFAIDNPDPVVDSLLRRLQPRTFSWRFTLTEENLGDDLTMHPLGV</sequence>
<evidence type="ECO:0000313" key="1">
    <source>
        <dbReference type="EMBL" id="MBK4216486.1"/>
    </source>
</evidence>
<protein>
    <submittedName>
        <fullName evidence="1">Uncharacterized protein</fullName>
    </submittedName>
</protein>
<accession>A0A934SCS2</accession>
<keyword evidence="2" id="KW-1185">Reference proteome</keyword>
<dbReference type="RefSeq" id="WP_200686377.1">
    <property type="nucleotide sequence ID" value="NZ_JAEPRQ010000003.1"/>
</dbReference>
<proteinExistence type="predicted"/>
<dbReference type="Proteomes" id="UP000640485">
    <property type="component" value="Unassembled WGS sequence"/>
</dbReference>
<dbReference type="EMBL" id="JAEPRQ010000003">
    <property type="protein sequence ID" value="MBK4216486.1"/>
    <property type="molecule type" value="Genomic_DNA"/>
</dbReference>
<name>A0A934SCS2_9RHOB</name>
<gene>
    <name evidence="1" type="ORF">JJJ17_11165</name>
</gene>
<organism evidence="1 2">
    <name type="scientific">Paracoccus caeni</name>
    <dbReference type="NCBI Taxonomy" id="657651"/>
    <lineage>
        <taxon>Bacteria</taxon>
        <taxon>Pseudomonadati</taxon>
        <taxon>Pseudomonadota</taxon>
        <taxon>Alphaproteobacteria</taxon>
        <taxon>Rhodobacterales</taxon>
        <taxon>Paracoccaceae</taxon>
        <taxon>Paracoccus</taxon>
    </lineage>
</organism>
<comment type="caution">
    <text evidence="1">The sequence shown here is derived from an EMBL/GenBank/DDBJ whole genome shotgun (WGS) entry which is preliminary data.</text>
</comment>
<reference evidence="1" key="1">
    <citation type="submission" date="2021-01" db="EMBL/GenBank/DDBJ databases">
        <title>Paracoccus amoyensis sp. nov., isolated from the surface seawater along the coast of Xiamen Island, China.</title>
        <authorList>
            <person name="Lyu L."/>
        </authorList>
    </citation>
    <scope>NUCLEOTIDE SEQUENCE</scope>
    <source>
        <strain evidence="1">MJ17</strain>
    </source>
</reference>
<evidence type="ECO:0000313" key="2">
    <source>
        <dbReference type="Proteomes" id="UP000640485"/>
    </source>
</evidence>